<comment type="caution">
    <text evidence="1">The sequence shown here is derived from an EMBL/GenBank/DDBJ whole genome shotgun (WGS) entry which is preliminary data.</text>
</comment>
<evidence type="ECO:0000313" key="2">
    <source>
        <dbReference type="Proteomes" id="UP001597097"/>
    </source>
</evidence>
<name>A0ABW4GJE0_9ACTN</name>
<evidence type="ECO:0000313" key="1">
    <source>
        <dbReference type="EMBL" id="MFD1542613.1"/>
    </source>
</evidence>
<dbReference type="Proteomes" id="UP001597097">
    <property type="component" value="Unassembled WGS sequence"/>
</dbReference>
<proteinExistence type="predicted"/>
<dbReference type="RefSeq" id="WP_219534338.1">
    <property type="nucleotide sequence ID" value="NZ_JAHKRM010000021.1"/>
</dbReference>
<keyword evidence="2" id="KW-1185">Reference proteome</keyword>
<dbReference type="EMBL" id="JBHUCM010000032">
    <property type="protein sequence ID" value="MFD1542613.1"/>
    <property type="molecule type" value="Genomic_DNA"/>
</dbReference>
<reference evidence="2" key="1">
    <citation type="journal article" date="2019" name="Int. J. Syst. Evol. Microbiol.">
        <title>The Global Catalogue of Microorganisms (GCM) 10K type strain sequencing project: providing services to taxonomists for standard genome sequencing and annotation.</title>
        <authorList>
            <consortium name="The Broad Institute Genomics Platform"/>
            <consortium name="The Broad Institute Genome Sequencing Center for Infectious Disease"/>
            <person name="Wu L."/>
            <person name="Ma J."/>
        </authorList>
    </citation>
    <scope>NUCLEOTIDE SEQUENCE [LARGE SCALE GENOMIC DNA]</scope>
    <source>
        <strain evidence="2">CGMCC 1.15399</strain>
    </source>
</reference>
<protein>
    <submittedName>
        <fullName evidence="1">Uncharacterized protein</fullName>
    </submittedName>
</protein>
<gene>
    <name evidence="1" type="ORF">ACFSJ0_36550</name>
</gene>
<organism evidence="1 2">
    <name type="scientific">Nonomuraea guangzhouensis</name>
    <dbReference type="NCBI Taxonomy" id="1291555"/>
    <lineage>
        <taxon>Bacteria</taxon>
        <taxon>Bacillati</taxon>
        <taxon>Actinomycetota</taxon>
        <taxon>Actinomycetes</taxon>
        <taxon>Streptosporangiales</taxon>
        <taxon>Streptosporangiaceae</taxon>
        <taxon>Nonomuraea</taxon>
    </lineage>
</organism>
<accession>A0ABW4GJE0</accession>
<sequence length="149" mass="17357">MAWDYYQRIRLVDDSNGLRTYFPSFSFYEPTGHTYVSGYWTSNMGNGYGMTITVPPGYPDECPSTYISYPSPLQGYMGWRTIESYGTSHDMHTWKTDQPGWVKICTYRPEHWSVEHSMLKIVEKGLLWIVAYECHLQDGKPIKNFLIDA</sequence>